<sequence length="659" mass="66066">MPGSVHVSTADDVRLSDGGRFDARSPANSVLTVAPVAAFGFLGDMPGKITATGSFLQVPEGQTLSLIGGDISLSNATLYAPAGRINLAAVGSAGEVLPTDTDLAMPGFSRLGAISVERTATERRKVGEAELGDIDASGQSGGAIFIRGGQFVAQGRSLTQANTTGDQDGRGISIAVDRLALSGGSRIQSNTSGTGRGGDINVTATEEVTIDGAYFDAGEESLRPSGLTTDALSDSSQAGNITLSTTRLSLTGGGAITSVGRTDNGDSRAGNLNITATESIAIDAINPDYVGNVDITGLSTAAPYYAGDITIKTARLSLMGGGAISSFTWGNSDAIVRGGDINITATEFITIDGPNSNLLADNYGPITSPGAGSGNAGNITLNTARLSLTGGGVITSTSYGVGRGGNLNVTTTDSVIIAGYGDDPKTGYHFISGLNTAGYEQSSDAGTITLTTGNLLIDGGDIVASSLLASGGNITVNADHLKLINGAEISSSVFGNELSKGGNVTLNSTNIIALNGGSITAKAQQGKGGNILVNADVFLHDAANVGDILNASSQVIGNDGTVRNNAPTTDLSGSLTVLPANYLDAATPLSRRCGEGDPDARSRFTVQGRGVLPPAPDEALPAPAGKCQPAPAAPPAAAKALEALHTAASDPLLARFGGR</sequence>
<accession>A0A7U7GBK8</accession>
<evidence type="ECO:0000313" key="3">
    <source>
        <dbReference type="Proteomes" id="UP000019184"/>
    </source>
</evidence>
<protein>
    <recommendedName>
        <fullName evidence="4">Filamentous haemagglutinin FhaB/tRNA nuclease CdiA-like TPS domain-containing protein</fullName>
    </recommendedName>
</protein>
<dbReference type="AlphaFoldDB" id="A0A7U7GBK8"/>
<feature type="compositionally biased region" description="Low complexity" evidence="1">
    <location>
        <begin position="617"/>
        <end position="635"/>
    </location>
</feature>
<dbReference type="InterPro" id="IPR011050">
    <property type="entry name" value="Pectin_lyase_fold/virulence"/>
</dbReference>
<evidence type="ECO:0008006" key="4">
    <source>
        <dbReference type="Google" id="ProtNLM"/>
    </source>
</evidence>
<dbReference type="SUPFAM" id="SSF51126">
    <property type="entry name" value="Pectin lyase-like"/>
    <property type="match status" value="2"/>
</dbReference>
<dbReference type="InterPro" id="IPR012334">
    <property type="entry name" value="Pectin_lyas_fold"/>
</dbReference>
<dbReference type="Proteomes" id="UP000019184">
    <property type="component" value="Unassembled WGS sequence"/>
</dbReference>
<evidence type="ECO:0000313" key="2">
    <source>
        <dbReference type="EMBL" id="CDH45158.1"/>
    </source>
</evidence>
<evidence type="ECO:0000256" key="1">
    <source>
        <dbReference type="SAM" id="MobiDB-lite"/>
    </source>
</evidence>
<name>A0A7U7GBK8_9GAMM</name>
<dbReference type="EMBL" id="CBTK010000126">
    <property type="protein sequence ID" value="CDH45158.1"/>
    <property type="molecule type" value="Genomic_DNA"/>
</dbReference>
<reference evidence="2 3" key="1">
    <citation type="journal article" date="2014" name="ISME J.">
        <title>Candidatus Competibacter-lineage genomes retrieved from metagenomes reveal functional metabolic diversity.</title>
        <authorList>
            <person name="McIlroy S.J."/>
            <person name="Albertsen M."/>
            <person name="Andresen E.K."/>
            <person name="Saunders A.M."/>
            <person name="Kristiansen R."/>
            <person name="Stokholm-Bjerregaard M."/>
            <person name="Nielsen K.L."/>
            <person name="Nielsen P.H."/>
        </authorList>
    </citation>
    <scope>NUCLEOTIDE SEQUENCE [LARGE SCALE GENOMIC DNA]</scope>
    <source>
        <strain evidence="2 3">Run_B_J11</strain>
    </source>
</reference>
<keyword evidence="3" id="KW-1185">Reference proteome</keyword>
<organism evidence="2 3">
    <name type="scientific">Candidatus Contendobacter odensis Run_B_J11</name>
    <dbReference type="NCBI Taxonomy" id="1400861"/>
    <lineage>
        <taxon>Bacteria</taxon>
        <taxon>Pseudomonadati</taxon>
        <taxon>Pseudomonadota</taxon>
        <taxon>Gammaproteobacteria</taxon>
        <taxon>Candidatus Competibacteraceae</taxon>
        <taxon>Candidatus Contendibacter</taxon>
    </lineage>
</organism>
<comment type="caution">
    <text evidence="2">The sequence shown here is derived from an EMBL/GenBank/DDBJ whole genome shotgun (WGS) entry which is preliminary data.</text>
</comment>
<proteinExistence type="predicted"/>
<dbReference type="Gene3D" id="2.160.20.10">
    <property type="entry name" value="Single-stranded right-handed beta-helix, Pectin lyase-like"/>
    <property type="match status" value="2"/>
</dbReference>
<gene>
    <name evidence="2" type="ORF">BN874_2110001</name>
</gene>
<feature type="region of interest" description="Disordered" evidence="1">
    <location>
        <begin position="614"/>
        <end position="635"/>
    </location>
</feature>